<feature type="domain" description="LysM" evidence="1">
    <location>
        <begin position="158"/>
        <end position="208"/>
    </location>
</feature>
<evidence type="ECO:0000259" key="1">
    <source>
        <dbReference type="PROSITE" id="PS51782"/>
    </source>
</evidence>
<dbReference type="AlphaFoldDB" id="A0A1M6WGV3"/>
<sequence length="210" mass="23696">MDIFLSEPGGEQFQFPVNPEEIQIRSEKQFETVNIIQLGEIDFPNQEKVKEITFSSFFPKEYDSSYCRYPNILDPEVAMKKLTDWTTGRTVLRLLVGRPINVAVLLAAHTSTFKGGEPGDIYFDLTCRTYRSVTVQQLTSAVAGSQQSNRADEKPLPKIYTVKPGDNLWKIAQLQYGNASKLDAIYETNKALIGKDKNLIQPGMKLVMPL</sequence>
<name>A0A1M6WGV3_9FIRM</name>
<dbReference type="OrthoDB" id="9800780at2"/>
<evidence type="ECO:0000313" key="3">
    <source>
        <dbReference type="Proteomes" id="UP000183997"/>
    </source>
</evidence>
<dbReference type="PANTHER" id="PTHR34700:SF4">
    <property type="entry name" value="PHAGE-LIKE ELEMENT PBSX PROTEIN XKDP"/>
    <property type="match status" value="1"/>
</dbReference>
<dbReference type="Gene3D" id="3.10.350.10">
    <property type="entry name" value="LysM domain"/>
    <property type="match status" value="1"/>
</dbReference>
<dbReference type="InterPro" id="IPR052196">
    <property type="entry name" value="Bact_Kbp"/>
</dbReference>
<dbReference type="SMART" id="SM00257">
    <property type="entry name" value="LysM"/>
    <property type="match status" value="1"/>
</dbReference>
<keyword evidence="3" id="KW-1185">Reference proteome</keyword>
<dbReference type="SUPFAM" id="SSF54106">
    <property type="entry name" value="LysM domain"/>
    <property type="match status" value="1"/>
</dbReference>
<dbReference type="PANTHER" id="PTHR34700">
    <property type="entry name" value="POTASSIUM BINDING PROTEIN KBP"/>
    <property type="match status" value="1"/>
</dbReference>
<dbReference type="Pfam" id="PF01476">
    <property type="entry name" value="LysM"/>
    <property type="match status" value="1"/>
</dbReference>
<dbReference type="InterPro" id="IPR036779">
    <property type="entry name" value="LysM_dom_sf"/>
</dbReference>
<gene>
    <name evidence="2" type="ORF">SAMN02745123_03626</name>
</gene>
<protein>
    <submittedName>
        <fullName evidence="2">LysM domain-containing protein</fullName>
    </submittedName>
</protein>
<dbReference type="CDD" id="cd00118">
    <property type="entry name" value="LysM"/>
    <property type="match status" value="1"/>
</dbReference>
<dbReference type="PROSITE" id="PS51782">
    <property type="entry name" value="LYSM"/>
    <property type="match status" value="1"/>
</dbReference>
<evidence type="ECO:0000313" key="2">
    <source>
        <dbReference type="EMBL" id="SHK92918.1"/>
    </source>
</evidence>
<reference evidence="3" key="1">
    <citation type="submission" date="2016-11" db="EMBL/GenBank/DDBJ databases">
        <authorList>
            <person name="Varghese N."/>
            <person name="Submissions S."/>
        </authorList>
    </citation>
    <scope>NUCLEOTIDE SEQUENCE [LARGE SCALE GENOMIC DNA]</scope>
    <source>
        <strain evidence="3">DSM 10349</strain>
    </source>
</reference>
<accession>A0A1M6WGV3</accession>
<organism evidence="2 3">
    <name type="scientific">Desulforamulus aeronauticus DSM 10349</name>
    <dbReference type="NCBI Taxonomy" id="1121421"/>
    <lineage>
        <taxon>Bacteria</taxon>
        <taxon>Bacillati</taxon>
        <taxon>Bacillota</taxon>
        <taxon>Clostridia</taxon>
        <taxon>Eubacteriales</taxon>
        <taxon>Peptococcaceae</taxon>
        <taxon>Desulforamulus</taxon>
    </lineage>
</organism>
<dbReference type="EMBL" id="FRAR01000030">
    <property type="protein sequence ID" value="SHK92918.1"/>
    <property type="molecule type" value="Genomic_DNA"/>
</dbReference>
<proteinExistence type="predicted"/>
<dbReference type="Proteomes" id="UP000183997">
    <property type="component" value="Unassembled WGS sequence"/>
</dbReference>
<dbReference type="STRING" id="1121421.SAMN02745123_03626"/>
<dbReference type="InterPro" id="IPR018392">
    <property type="entry name" value="LysM"/>
</dbReference>
<dbReference type="RefSeq" id="WP_072917159.1">
    <property type="nucleotide sequence ID" value="NZ_FRAR01000030.1"/>
</dbReference>